<accession>A0A976ASV0</accession>
<dbReference type="AlphaFoldDB" id="A0A976ASV0"/>
<proteinExistence type="predicted"/>
<comment type="caution">
    <text evidence="1">The sequence shown here is derived from an EMBL/GenBank/DDBJ whole genome shotgun (WGS) entry which is preliminary data.</text>
</comment>
<name>A0A976ASV0_9BURK</name>
<dbReference type="EMBL" id="OFTH01000001">
    <property type="protein sequence ID" value="SOZ51604.1"/>
    <property type="molecule type" value="Genomic_DNA"/>
</dbReference>
<dbReference type="Proteomes" id="UP000256952">
    <property type="component" value="Chromosome CBM2613_a"/>
</dbReference>
<protein>
    <submittedName>
        <fullName evidence="1">Uncharacterized protein</fullName>
    </submittedName>
</protein>
<gene>
    <name evidence="1" type="ORF">CBM2613_A10044</name>
</gene>
<evidence type="ECO:0000313" key="2">
    <source>
        <dbReference type="Proteomes" id="UP000256952"/>
    </source>
</evidence>
<evidence type="ECO:0000313" key="1">
    <source>
        <dbReference type="EMBL" id="SOZ51604.1"/>
    </source>
</evidence>
<organism evidence="1 2">
    <name type="scientific">Cupriavidus taiwanensis</name>
    <dbReference type="NCBI Taxonomy" id="164546"/>
    <lineage>
        <taxon>Bacteria</taxon>
        <taxon>Pseudomonadati</taxon>
        <taxon>Pseudomonadota</taxon>
        <taxon>Betaproteobacteria</taxon>
        <taxon>Burkholderiales</taxon>
        <taxon>Burkholderiaceae</taxon>
        <taxon>Cupriavidus</taxon>
    </lineage>
</organism>
<reference evidence="1 2" key="1">
    <citation type="submission" date="2018-01" db="EMBL/GenBank/DDBJ databases">
        <authorList>
            <person name="Clerissi C."/>
        </authorList>
    </citation>
    <scope>NUCLEOTIDE SEQUENCE [LARGE SCALE GENOMIC DNA]</scope>
    <source>
        <strain evidence="1">Cupriavidus taiwanensis STM 8556</strain>
    </source>
</reference>
<sequence>MERRLVHREIGNESRRLHRYHILTFLIGSESDPVSGSLVEQGLPELLAVGSSCNMTPFRHLALNFSIYPSRDTVWVKCND</sequence>